<evidence type="ECO:0000313" key="2">
    <source>
        <dbReference type="Proteomes" id="UP000657918"/>
    </source>
</evidence>
<sequence length="154" mass="17927">MMWNHEPSGKLSAVTAYQFISCDDRSLPVICMLKVWPGLDPAVRIFYGLQSIIEKKMSNLQKFYEASLLYMRLEIAQNISNQFTAQEDTIFLLLHEWQGMFRSKSLQKYCNTNEKVCVHVLYEENQKQIEEDGIMGTTPFNYDLFSLIVSSFLC</sequence>
<accession>A0A835KC52</accession>
<gene>
    <name evidence="1" type="ORF">SADUNF_Sadunf04G0125400</name>
</gene>
<protein>
    <submittedName>
        <fullName evidence="1">Uncharacterized protein</fullName>
    </submittedName>
</protein>
<name>A0A835KC52_9ROSI</name>
<proteinExistence type="predicted"/>
<comment type="caution">
    <text evidence="1">The sequence shown here is derived from an EMBL/GenBank/DDBJ whole genome shotgun (WGS) entry which is preliminary data.</text>
</comment>
<dbReference type="EMBL" id="JADGMS010000004">
    <property type="protein sequence ID" value="KAF9684508.1"/>
    <property type="molecule type" value="Genomic_DNA"/>
</dbReference>
<dbReference type="AlphaFoldDB" id="A0A835KC52"/>
<organism evidence="1 2">
    <name type="scientific">Salix dunnii</name>
    <dbReference type="NCBI Taxonomy" id="1413687"/>
    <lineage>
        <taxon>Eukaryota</taxon>
        <taxon>Viridiplantae</taxon>
        <taxon>Streptophyta</taxon>
        <taxon>Embryophyta</taxon>
        <taxon>Tracheophyta</taxon>
        <taxon>Spermatophyta</taxon>
        <taxon>Magnoliopsida</taxon>
        <taxon>eudicotyledons</taxon>
        <taxon>Gunneridae</taxon>
        <taxon>Pentapetalae</taxon>
        <taxon>rosids</taxon>
        <taxon>fabids</taxon>
        <taxon>Malpighiales</taxon>
        <taxon>Salicaceae</taxon>
        <taxon>Saliceae</taxon>
        <taxon>Salix</taxon>
    </lineage>
</organism>
<reference evidence="1 2" key="1">
    <citation type="submission" date="2020-10" db="EMBL/GenBank/DDBJ databases">
        <title>Plant Genome Project.</title>
        <authorList>
            <person name="Zhang R.-G."/>
        </authorList>
    </citation>
    <scope>NUCLEOTIDE SEQUENCE [LARGE SCALE GENOMIC DNA]</scope>
    <source>
        <strain evidence="1">FAFU-HL-1</strain>
        <tissue evidence="1">Leaf</tissue>
    </source>
</reference>
<dbReference type="Proteomes" id="UP000657918">
    <property type="component" value="Chromosome 4"/>
</dbReference>
<evidence type="ECO:0000313" key="1">
    <source>
        <dbReference type="EMBL" id="KAF9684508.1"/>
    </source>
</evidence>
<keyword evidence="2" id="KW-1185">Reference proteome</keyword>